<dbReference type="OrthoDB" id="3046524at2759"/>
<reference evidence="2 3" key="1">
    <citation type="submission" date="2014-04" db="EMBL/GenBank/DDBJ databases">
        <authorList>
            <consortium name="DOE Joint Genome Institute"/>
            <person name="Kuo A."/>
            <person name="Kohler A."/>
            <person name="Jargeat P."/>
            <person name="Nagy L.G."/>
            <person name="Floudas D."/>
            <person name="Copeland A."/>
            <person name="Barry K.W."/>
            <person name="Cichocki N."/>
            <person name="Veneault-Fourrey C."/>
            <person name="LaButti K."/>
            <person name="Lindquist E.A."/>
            <person name="Lipzen A."/>
            <person name="Lundell T."/>
            <person name="Morin E."/>
            <person name="Murat C."/>
            <person name="Sun H."/>
            <person name="Tunlid A."/>
            <person name="Henrissat B."/>
            <person name="Grigoriev I.V."/>
            <person name="Hibbett D.S."/>
            <person name="Martin F."/>
            <person name="Nordberg H.P."/>
            <person name="Cantor M.N."/>
            <person name="Hua S.X."/>
        </authorList>
    </citation>
    <scope>NUCLEOTIDE SEQUENCE [LARGE SCALE GENOMIC DNA]</scope>
    <source>
        <strain evidence="2 3">Ve08.2h10</strain>
    </source>
</reference>
<accession>A0A0D0CFL0</accession>
<name>A0A0D0CFL0_9AGAM</name>
<evidence type="ECO:0000256" key="1">
    <source>
        <dbReference type="SAM" id="MobiDB-lite"/>
    </source>
</evidence>
<organism evidence="2 3">
    <name type="scientific">Paxillus rubicundulus Ve08.2h10</name>
    <dbReference type="NCBI Taxonomy" id="930991"/>
    <lineage>
        <taxon>Eukaryota</taxon>
        <taxon>Fungi</taxon>
        <taxon>Dikarya</taxon>
        <taxon>Basidiomycota</taxon>
        <taxon>Agaricomycotina</taxon>
        <taxon>Agaricomycetes</taxon>
        <taxon>Agaricomycetidae</taxon>
        <taxon>Boletales</taxon>
        <taxon>Paxilineae</taxon>
        <taxon>Paxillaceae</taxon>
        <taxon>Paxillus</taxon>
    </lineage>
</organism>
<proteinExistence type="predicted"/>
<sequence length="103" mass="10919">VMAPGAKCFLDGEELFVMGVIVEFRSGEGPGVEHNQAADGKDASDGVVRGISLNDDRGVRHPMCQNRSGGEGIFQVPESRAAFNNNVGVVINETTIEVGETEE</sequence>
<keyword evidence="3" id="KW-1185">Reference proteome</keyword>
<feature type="non-terminal residue" evidence="2">
    <location>
        <position position="103"/>
    </location>
</feature>
<dbReference type="HOGENOM" id="CLU_090544_0_1_1"/>
<evidence type="ECO:0000313" key="2">
    <source>
        <dbReference type="EMBL" id="KIK81462.1"/>
    </source>
</evidence>
<dbReference type="InParanoid" id="A0A0D0CFL0"/>
<dbReference type="EMBL" id="KN825794">
    <property type="protein sequence ID" value="KIK81462.1"/>
    <property type="molecule type" value="Genomic_DNA"/>
</dbReference>
<gene>
    <name evidence="2" type="ORF">PAXRUDRAFT_156070</name>
</gene>
<dbReference type="AlphaFoldDB" id="A0A0D0CFL0"/>
<protein>
    <submittedName>
        <fullName evidence="2">Uncharacterized protein</fullName>
    </submittedName>
</protein>
<reference evidence="3" key="2">
    <citation type="submission" date="2015-01" db="EMBL/GenBank/DDBJ databases">
        <title>Evolutionary Origins and Diversification of the Mycorrhizal Mutualists.</title>
        <authorList>
            <consortium name="DOE Joint Genome Institute"/>
            <consortium name="Mycorrhizal Genomics Consortium"/>
            <person name="Kohler A."/>
            <person name="Kuo A."/>
            <person name="Nagy L.G."/>
            <person name="Floudas D."/>
            <person name="Copeland A."/>
            <person name="Barry K.W."/>
            <person name="Cichocki N."/>
            <person name="Veneault-Fourrey C."/>
            <person name="LaButti K."/>
            <person name="Lindquist E.A."/>
            <person name="Lipzen A."/>
            <person name="Lundell T."/>
            <person name="Morin E."/>
            <person name="Murat C."/>
            <person name="Riley R."/>
            <person name="Ohm R."/>
            <person name="Sun H."/>
            <person name="Tunlid A."/>
            <person name="Henrissat B."/>
            <person name="Grigoriev I.V."/>
            <person name="Hibbett D.S."/>
            <person name="Martin F."/>
        </authorList>
    </citation>
    <scope>NUCLEOTIDE SEQUENCE [LARGE SCALE GENOMIC DNA]</scope>
    <source>
        <strain evidence="3">Ve08.2h10</strain>
    </source>
</reference>
<feature type="region of interest" description="Disordered" evidence="1">
    <location>
        <begin position="28"/>
        <end position="61"/>
    </location>
</feature>
<dbReference type="Proteomes" id="UP000054538">
    <property type="component" value="Unassembled WGS sequence"/>
</dbReference>
<evidence type="ECO:0000313" key="3">
    <source>
        <dbReference type="Proteomes" id="UP000054538"/>
    </source>
</evidence>